<reference evidence="3" key="1">
    <citation type="journal article" date="2011" name="Nature">
        <title>Genome sequence and analysis of the tuber crop potato.</title>
        <authorList>
            <consortium name="The Potato Genome Sequencing Consortium"/>
        </authorList>
    </citation>
    <scope>NUCLEOTIDE SEQUENCE [LARGE SCALE GENOMIC DNA]</scope>
    <source>
        <strain evidence="3">cv. DM1-3 516 R44</strain>
    </source>
</reference>
<evidence type="ECO:0000313" key="3">
    <source>
        <dbReference type="Proteomes" id="UP000011115"/>
    </source>
</evidence>
<proteinExistence type="predicted"/>
<dbReference type="PaxDb" id="4113-PGSC0003DMT400042974"/>
<keyword evidence="3" id="KW-1185">Reference proteome</keyword>
<dbReference type="InParanoid" id="M1BDW0"/>
<evidence type="ECO:0000256" key="1">
    <source>
        <dbReference type="SAM" id="MobiDB-lite"/>
    </source>
</evidence>
<dbReference type="HOGENOM" id="CLU_1589302_0_0_1"/>
<dbReference type="Proteomes" id="UP000011115">
    <property type="component" value="Unassembled WGS sequence"/>
</dbReference>
<dbReference type="Gramene" id="PGSC0003DMT400042974">
    <property type="protein sequence ID" value="PGSC0003DMT400042974"/>
    <property type="gene ID" value="PGSC0003DMG400016666"/>
</dbReference>
<dbReference type="AlphaFoldDB" id="M1BDW0"/>
<protein>
    <submittedName>
        <fullName evidence="2">Transposon protein, unclassified</fullName>
    </submittedName>
</protein>
<dbReference type="EnsemblPlants" id="PGSC0003DMT400042974">
    <property type="protein sequence ID" value="PGSC0003DMT400042974"/>
    <property type="gene ID" value="PGSC0003DMG400016666"/>
</dbReference>
<organism evidence="2 3">
    <name type="scientific">Solanum tuberosum</name>
    <name type="common">Potato</name>
    <dbReference type="NCBI Taxonomy" id="4113"/>
    <lineage>
        <taxon>Eukaryota</taxon>
        <taxon>Viridiplantae</taxon>
        <taxon>Streptophyta</taxon>
        <taxon>Embryophyta</taxon>
        <taxon>Tracheophyta</taxon>
        <taxon>Spermatophyta</taxon>
        <taxon>Magnoliopsida</taxon>
        <taxon>eudicotyledons</taxon>
        <taxon>Gunneridae</taxon>
        <taxon>Pentapetalae</taxon>
        <taxon>asterids</taxon>
        <taxon>lamiids</taxon>
        <taxon>Solanales</taxon>
        <taxon>Solanaceae</taxon>
        <taxon>Solanoideae</taxon>
        <taxon>Solaneae</taxon>
        <taxon>Solanum</taxon>
    </lineage>
</organism>
<accession>M1BDW0</accession>
<evidence type="ECO:0000313" key="2">
    <source>
        <dbReference type="EnsemblPlants" id="PGSC0003DMT400042974"/>
    </source>
</evidence>
<sequence length="168" mass="19113">MPPKLHHFTTPKGPKTPFIFSLFRRTTTETTSKRPPESTKSPLVFSPFSGEIVTGSSSRQQPNNPISCLSFHRCYQLVLTLSDQPKPRRNPAKPKDPPPFSNYQTLPAIFSLSIYEPKLAETAPKLRTRIPPLFPIFPDQSSFKLRRTTDHQRLVPFPSSPSRFSFAF</sequence>
<feature type="region of interest" description="Disordered" evidence="1">
    <location>
        <begin position="82"/>
        <end position="101"/>
    </location>
</feature>
<name>M1BDW0_SOLTU</name>
<reference evidence="2" key="2">
    <citation type="submission" date="2015-06" db="UniProtKB">
        <authorList>
            <consortium name="EnsemblPlants"/>
        </authorList>
    </citation>
    <scope>IDENTIFICATION</scope>
    <source>
        <strain evidence="2">DM1-3 516 R44</strain>
    </source>
</reference>